<dbReference type="KEGG" id="luo:HHL09_14575"/>
<keyword evidence="2" id="KW-1185">Reference proteome</keyword>
<dbReference type="InterPro" id="IPR027417">
    <property type="entry name" value="P-loop_NTPase"/>
</dbReference>
<dbReference type="GO" id="GO:0016020">
    <property type="term" value="C:membrane"/>
    <property type="evidence" value="ECO:0007669"/>
    <property type="project" value="InterPro"/>
</dbReference>
<dbReference type="Pfam" id="PF03567">
    <property type="entry name" value="Sulfotransfer_2"/>
    <property type="match status" value="1"/>
</dbReference>
<dbReference type="SUPFAM" id="SSF52540">
    <property type="entry name" value="P-loop containing nucleoside triphosphate hydrolases"/>
    <property type="match status" value="1"/>
</dbReference>
<dbReference type="InterPro" id="IPR053259">
    <property type="entry name" value="Golvesin-related_Golgi"/>
</dbReference>
<organism evidence="1 2">
    <name type="scientific">Luteolibacter luteus</name>
    <dbReference type="NCBI Taxonomy" id="2728835"/>
    <lineage>
        <taxon>Bacteria</taxon>
        <taxon>Pseudomonadati</taxon>
        <taxon>Verrucomicrobiota</taxon>
        <taxon>Verrucomicrobiia</taxon>
        <taxon>Verrucomicrobiales</taxon>
        <taxon>Verrucomicrobiaceae</taxon>
        <taxon>Luteolibacter</taxon>
    </lineage>
</organism>
<accession>A0A858RLA2</accession>
<keyword evidence="1" id="KW-0808">Transferase</keyword>
<proteinExistence type="predicted"/>
<evidence type="ECO:0000313" key="2">
    <source>
        <dbReference type="Proteomes" id="UP000501812"/>
    </source>
</evidence>
<reference evidence="1 2" key="1">
    <citation type="submission" date="2020-04" db="EMBL/GenBank/DDBJ databases">
        <title>Luteolibacter sp. G-1-1-1 isolated from soil.</title>
        <authorList>
            <person name="Dahal R.H."/>
        </authorList>
    </citation>
    <scope>NUCLEOTIDE SEQUENCE [LARGE SCALE GENOMIC DNA]</scope>
    <source>
        <strain evidence="1 2">G-1-1-1</strain>
    </source>
</reference>
<dbReference type="Proteomes" id="UP000501812">
    <property type="component" value="Chromosome"/>
</dbReference>
<dbReference type="InterPro" id="IPR005331">
    <property type="entry name" value="Sulfotransferase"/>
</dbReference>
<dbReference type="RefSeq" id="WP_169455360.1">
    <property type="nucleotide sequence ID" value="NZ_CP051774.1"/>
</dbReference>
<dbReference type="EMBL" id="CP051774">
    <property type="protein sequence ID" value="QJE96960.1"/>
    <property type="molecule type" value="Genomic_DNA"/>
</dbReference>
<name>A0A858RLA2_9BACT</name>
<protein>
    <submittedName>
        <fullName evidence="1">Sulfotransferase family 2 domain-containing protein</fullName>
    </submittedName>
</protein>
<evidence type="ECO:0000313" key="1">
    <source>
        <dbReference type="EMBL" id="QJE96960.1"/>
    </source>
</evidence>
<dbReference type="PANTHER" id="PTHR32301">
    <property type="entry name" value="COUNTIN RECEPTOR CNR3-RELATED"/>
    <property type="match status" value="1"/>
</dbReference>
<dbReference type="GO" id="GO:0008146">
    <property type="term" value="F:sulfotransferase activity"/>
    <property type="evidence" value="ECO:0007669"/>
    <property type="project" value="InterPro"/>
</dbReference>
<dbReference type="PANTHER" id="PTHR32301:SF6">
    <property type="entry name" value="GOLVESIN-RELATED"/>
    <property type="match status" value="1"/>
</dbReference>
<gene>
    <name evidence="1" type="ORF">HHL09_14575</name>
</gene>
<dbReference type="AlphaFoldDB" id="A0A858RLA2"/>
<dbReference type="Gene3D" id="3.40.50.300">
    <property type="entry name" value="P-loop containing nucleotide triphosphate hydrolases"/>
    <property type="match status" value="1"/>
</dbReference>
<sequence length="272" mass="30453">MGAEASGLTPMLVFVHIPKTAGTTLHKVISHQYRRKDILIRHDSDGPVSETLAGRSGDLPEVVMGHYSVGLHRHVPGVRYITCLREPVSRLISHYHYAHGFSGHYLHEAIHRDKLDLGAYVCSGLAGELSNGMTRMLAGLENVEQPVIGQAELEQAKENLADYFDAVLFNDSFDEDLLLLASRMGWSTPYYLRRKVGSYPASAGKPDAGTRKLIEDRNEIDLQLYHWAKHRFRGVAAAEPDLAARTAAFRSRNRGIGKLVFLARELRRRLED</sequence>